<evidence type="ECO:0000256" key="2">
    <source>
        <dbReference type="ARBA" id="ARBA00005700"/>
    </source>
</evidence>
<evidence type="ECO:0000256" key="7">
    <source>
        <dbReference type="ARBA" id="ARBA00022759"/>
    </source>
</evidence>
<evidence type="ECO:0000256" key="6">
    <source>
        <dbReference type="ARBA" id="ARBA00022741"/>
    </source>
</evidence>
<keyword evidence="6" id="KW-0547">Nucleotide-binding</keyword>
<protein>
    <recommendedName>
        <fullName evidence="3">CRISPR system single-strand-specific deoxyribonuclease Cas10/Csm1 (subtype III-A)</fullName>
    </recommendedName>
    <alternativeName>
        <fullName evidence="12">Cyclic oligoadenylate synthase</fullName>
    </alternativeName>
</protein>
<keyword evidence="11" id="KW-0051">Antiviral defense</keyword>
<dbReference type="GO" id="GO:0051607">
    <property type="term" value="P:defense response to virus"/>
    <property type="evidence" value="ECO:0007669"/>
    <property type="project" value="UniProtKB-KW"/>
</dbReference>
<dbReference type="PROSITE" id="PS50887">
    <property type="entry name" value="GGDEF"/>
    <property type="match status" value="1"/>
</dbReference>
<dbReference type="PIR" id="G69010">
    <property type="entry name" value="G69010"/>
</dbReference>
<dbReference type="Proteomes" id="UP000005223">
    <property type="component" value="Chromosome"/>
</dbReference>
<dbReference type="InterPro" id="IPR054767">
    <property type="entry name" value="Cas10-Cmr2_palm2"/>
</dbReference>
<evidence type="ECO:0000256" key="1">
    <source>
        <dbReference type="ARBA" id="ARBA00001968"/>
    </source>
</evidence>
<dbReference type="GO" id="GO:0004527">
    <property type="term" value="F:exonuclease activity"/>
    <property type="evidence" value="ECO:0007669"/>
    <property type="project" value="UniProtKB-KW"/>
</dbReference>
<dbReference type="HOGENOM" id="CLU_017487_0_0_2"/>
<dbReference type="FunCoup" id="O27154">
    <property type="interactions" value="2"/>
</dbReference>
<evidence type="ECO:0000313" key="15">
    <source>
        <dbReference type="Proteomes" id="UP000005223"/>
    </source>
</evidence>
<dbReference type="PANTHER" id="PTHR36528">
    <property type="entry name" value="CRISPR SYSTEM SINGLE-STRAND-SPECIFIC DEOXYRIBONUCLEASE CAS10/CSM1 (SUBTYPE III-A)"/>
    <property type="match status" value="1"/>
</dbReference>
<keyword evidence="10" id="KW-0067">ATP-binding</keyword>
<dbReference type="GO" id="GO:0016740">
    <property type="term" value="F:transferase activity"/>
    <property type="evidence" value="ECO:0007669"/>
    <property type="project" value="UniProtKB-KW"/>
</dbReference>
<organism evidence="14 15">
    <name type="scientific">Methanothermobacter thermautotrophicus (strain ATCC 29096 / DSM 1053 / JCM 10044 / NBRC 100330 / Delta H)</name>
    <name type="common">Methanobacterium thermoautotrophicum</name>
    <dbReference type="NCBI Taxonomy" id="187420"/>
    <lineage>
        <taxon>Archaea</taxon>
        <taxon>Methanobacteriati</taxon>
        <taxon>Methanobacteriota</taxon>
        <taxon>Methanomada group</taxon>
        <taxon>Methanobacteria</taxon>
        <taxon>Methanobacteriales</taxon>
        <taxon>Methanobacteriaceae</taxon>
        <taxon>Methanothermobacter</taxon>
    </lineage>
</organism>
<evidence type="ECO:0000256" key="12">
    <source>
        <dbReference type="ARBA" id="ARBA00032922"/>
    </source>
</evidence>
<dbReference type="Pfam" id="PF01966">
    <property type="entry name" value="HD"/>
    <property type="match status" value="1"/>
</dbReference>
<keyword evidence="8" id="KW-0378">Hydrolase</keyword>
<dbReference type="InterPro" id="IPR043128">
    <property type="entry name" value="Rev_trsase/Diguanyl_cyclase"/>
</dbReference>
<evidence type="ECO:0000256" key="9">
    <source>
        <dbReference type="ARBA" id="ARBA00022839"/>
    </source>
</evidence>
<dbReference type="KEGG" id="mth:MTH_1082"/>
<sequence length="822" mass="93325">MPVFYMNLEDIQLAALLHDIGKFYQRTSSPHSDKYSGLTRSDFGESGAHGKWSASFVADHGLGEDIEDLVLYHHKPSNSMNPEYARIIRDADHHSASEREKSESKQEVKEHPLISVFSQVRLPEREKAEGEYYLPLRELIPTDLKGTKPDRIKRQVMAGWNLEREYRRLWKLFTSEVAELKNFDVSTLHHLLKKYTSLIPSAVYMSVPDISLFDHLKTTAALAGCLYLHRKEGNGGKPYLIVSGDLSGIQNFITSVKSPEEAQKGMSKRLRGRSLYISLLTDAVANRIISEAGLSQPNILFCGGGHFTIILPNTQEVKDILDRVSREVNQRFIGAFNAELYLALSYIEVNGDELKDFGAIMDKLAQRNLRNKRSKFRELLNEFFTFEEEAPSQTCAVCGLPSSSTICGSCRSHEELGARAANADYMIRVHGSMDSDFNEGGISYFFETEDSVVSRLDNLADFGGRIELLRLNSTDFLGIQDRIQNENVSFGFTLMGNTVPVEVDGGRKRALDFTEISSLSIGAGKLATLKMDVDNLGQIFSQGLENRSISRISTMSSFMDLFFLGYINQVASEFFFIREPCDGCRDKLMSIKSEIGTVYRPSSASSSEICDECRERSTPTIYITYSGGDDVLVFGPYDDIIEFAGRLRNEFREWTCENPSIEISAGIFMGGHKFPAGKAAEIAEKQLELSKNLGKGKISVFGETVQWDTDHFMGFNELLEFGMRLEKLQRNGKLSKNFVYSLLKLHESSFNEDIRDFDEWVESQELRLRIKDYVPYYVYKLRNISDREIRRELFNEGIRFIPWIRIPVSWVSLRTRNGDIHE</sequence>
<gene>
    <name evidence="14" type="ordered locus">MTH_1082</name>
</gene>
<dbReference type="InterPro" id="IPR000160">
    <property type="entry name" value="GGDEF_dom"/>
</dbReference>
<evidence type="ECO:0000256" key="3">
    <source>
        <dbReference type="ARBA" id="ARBA00014333"/>
    </source>
</evidence>
<dbReference type="GO" id="GO:0005524">
    <property type="term" value="F:ATP binding"/>
    <property type="evidence" value="ECO:0007669"/>
    <property type="project" value="UniProtKB-KW"/>
</dbReference>
<dbReference type="GO" id="GO:0004519">
    <property type="term" value="F:endonuclease activity"/>
    <property type="evidence" value="ECO:0007669"/>
    <property type="project" value="UniProtKB-KW"/>
</dbReference>
<evidence type="ECO:0000256" key="4">
    <source>
        <dbReference type="ARBA" id="ARBA00022679"/>
    </source>
</evidence>
<reference evidence="14 15" key="1">
    <citation type="journal article" date="1997" name="J. Bacteriol.">
        <title>Complete genome sequence of Methanobacterium thermoautotrophicum deltaH: functional analysis and comparative genomics.</title>
        <authorList>
            <person name="Smith D.R."/>
            <person name="Doucette-Stamm L.A."/>
            <person name="Deloughery C."/>
            <person name="Lee H.-M."/>
            <person name="Dubois J."/>
            <person name="Aldredge T."/>
            <person name="Bashirzadeh R."/>
            <person name="Blakely D."/>
            <person name="Cook R."/>
            <person name="Gilbert K."/>
            <person name="Harrison D."/>
            <person name="Hoang L."/>
            <person name="Keagle P."/>
            <person name="Lumm W."/>
            <person name="Pothier B."/>
            <person name="Qiu D."/>
            <person name="Spadafora R."/>
            <person name="Vicare R."/>
            <person name="Wang Y."/>
            <person name="Wierzbowski J."/>
            <person name="Gibson R."/>
            <person name="Jiwani N."/>
            <person name="Caruso A."/>
            <person name="Bush D."/>
            <person name="Safer H."/>
            <person name="Patwell D."/>
            <person name="Prabhakar S."/>
            <person name="McDougall S."/>
            <person name="Shimer G."/>
            <person name="Goyal A."/>
            <person name="Pietrovski S."/>
            <person name="Church G.M."/>
            <person name="Daniels C.J."/>
            <person name="Mao J.-i."/>
            <person name="Rice P."/>
            <person name="Nolling J."/>
            <person name="Reeve J.N."/>
        </authorList>
    </citation>
    <scope>NUCLEOTIDE SEQUENCE [LARGE SCALE GENOMIC DNA]</scope>
    <source>
        <strain evidence="15">ATCC 29096 / DSM 1053 / JCM 10044 / NBRC 100330 / Delta H</strain>
    </source>
</reference>
<evidence type="ECO:0000313" key="14">
    <source>
        <dbReference type="EMBL" id="AAB85571.1"/>
    </source>
</evidence>
<comment type="cofactor">
    <cofactor evidence="1">
        <name>a divalent metal cation</name>
        <dbReference type="ChEBI" id="CHEBI:60240"/>
    </cofactor>
</comment>
<dbReference type="STRING" id="187420.MTH_1082"/>
<dbReference type="InterPro" id="IPR052117">
    <property type="entry name" value="Cas10/Csm1_subtype-III-A"/>
</dbReference>
<keyword evidence="7" id="KW-0255">Endonuclease</keyword>
<evidence type="ECO:0000256" key="10">
    <source>
        <dbReference type="ARBA" id="ARBA00022840"/>
    </source>
</evidence>
<dbReference type="InParanoid" id="O27154"/>
<dbReference type="Pfam" id="PF18211">
    <property type="entry name" value="Csm1_B"/>
    <property type="match status" value="1"/>
</dbReference>
<keyword evidence="9" id="KW-0269">Exonuclease</keyword>
<name>O27154_METTH</name>
<dbReference type="Gene3D" id="1.10.3210.10">
    <property type="entry name" value="Hypothetical protein af1432"/>
    <property type="match status" value="1"/>
</dbReference>
<feature type="domain" description="GGDEF" evidence="13">
    <location>
        <begin position="524"/>
        <end position="703"/>
    </location>
</feature>
<dbReference type="PANTHER" id="PTHR36528:SF1">
    <property type="entry name" value="CRISPR SYSTEM SINGLE-STRAND-SPECIFIC DEOXYRIBONUCLEASE CAS10_CSM1 (SUBTYPE III-A)"/>
    <property type="match status" value="1"/>
</dbReference>
<dbReference type="NCBIfam" id="TIGR02578">
    <property type="entry name" value="cas_TM1811_Csm1"/>
    <property type="match status" value="1"/>
</dbReference>
<keyword evidence="15" id="KW-1185">Reference proteome</keyword>
<evidence type="ECO:0000259" key="13">
    <source>
        <dbReference type="PROSITE" id="PS50887"/>
    </source>
</evidence>
<dbReference type="SUPFAM" id="SSF109604">
    <property type="entry name" value="HD-domain/PDEase-like"/>
    <property type="match status" value="1"/>
</dbReference>
<keyword evidence="4" id="KW-0808">Transferase</keyword>
<comment type="similarity">
    <text evidence="2">Belongs to the CRISPR-associated Cas10/Csm1 family.</text>
</comment>
<dbReference type="InterPro" id="IPR013408">
    <property type="entry name" value="Cas10/Csm1"/>
</dbReference>
<dbReference type="AlphaFoldDB" id="O27154"/>
<evidence type="ECO:0000256" key="5">
    <source>
        <dbReference type="ARBA" id="ARBA00022722"/>
    </source>
</evidence>
<evidence type="ECO:0000256" key="8">
    <source>
        <dbReference type="ARBA" id="ARBA00022801"/>
    </source>
</evidence>
<dbReference type="EnsemblBacteria" id="AAB85571">
    <property type="protein sequence ID" value="AAB85571"/>
    <property type="gene ID" value="MTH_1082"/>
</dbReference>
<dbReference type="PATRIC" id="fig|187420.15.peg.1060"/>
<dbReference type="EMBL" id="AE000666">
    <property type="protein sequence ID" value="AAB85571.1"/>
    <property type="molecule type" value="Genomic_DNA"/>
</dbReference>
<dbReference type="Pfam" id="PF22335">
    <property type="entry name" value="Cas10-Cmr2_palm2"/>
    <property type="match status" value="1"/>
</dbReference>
<dbReference type="InterPro" id="IPR041062">
    <property type="entry name" value="Csm1_B"/>
</dbReference>
<keyword evidence="5" id="KW-0540">Nuclease</keyword>
<dbReference type="InterPro" id="IPR006674">
    <property type="entry name" value="HD_domain"/>
</dbReference>
<accession>O27154</accession>
<evidence type="ECO:0000256" key="11">
    <source>
        <dbReference type="ARBA" id="ARBA00023118"/>
    </source>
</evidence>
<dbReference type="Gene3D" id="3.30.70.270">
    <property type="match status" value="1"/>
</dbReference>
<dbReference type="PaxDb" id="187420-MTH_1082"/>
<proteinExistence type="inferred from homology"/>